<dbReference type="OMA" id="QFFIFRT"/>
<dbReference type="AlphaFoldDB" id="A0A0N4WF00"/>
<evidence type="ECO:0000259" key="3">
    <source>
        <dbReference type="PROSITE" id="PS50144"/>
    </source>
</evidence>
<dbReference type="PANTHER" id="PTHR47022">
    <property type="entry name" value="BTB AND MATH DOMAIN-CONTAINING PROTEIN 36-RELATED"/>
    <property type="match status" value="1"/>
</dbReference>
<dbReference type="Gene3D" id="2.60.210.10">
    <property type="entry name" value="Apoptosis, Tumor Necrosis Factor Receptor Associated Protein 2, Chain A"/>
    <property type="match status" value="1"/>
</dbReference>
<feature type="domain" description="MATH" evidence="3">
    <location>
        <begin position="28"/>
        <end position="157"/>
    </location>
</feature>
<feature type="region of interest" description="Disordered" evidence="2">
    <location>
        <begin position="1"/>
        <end position="28"/>
    </location>
</feature>
<organism evidence="4">
    <name type="scientific">Haemonchus placei</name>
    <name type="common">Barber's pole worm</name>
    <dbReference type="NCBI Taxonomy" id="6290"/>
    <lineage>
        <taxon>Eukaryota</taxon>
        <taxon>Metazoa</taxon>
        <taxon>Ecdysozoa</taxon>
        <taxon>Nematoda</taxon>
        <taxon>Chromadorea</taxon>
        <taxon>Rhabditida</taxon>
        <taxon>Rhabditina</taxon>
        <taxon>Rhabditomorpha</taxon>
        <taxon>Strongyloidea</taxon>
        <taxon>Trichostrongylidae</taxon>
        <taxon>Haemonchus</taxon>
    </lineage>
</organism>
<reference evidence="4" key="1">
    <citation type="submission" date="2017-02" db="UniProtKB">
        <authorList>
            <consortium name="WormBaseParasite"/>
        </authorList>
    </citation>
    <scope>IDENTIFICATION</scope>
</reference>
<evidence type="ECO:0000313" key="4">
    <source>
        <dbReference type="WBParaSite" id="HPLM_0000924701-mRNA-1"/>
    </source>
</evidence>
<feature type="coiled-coil region" evidence="1">
    <location>
        <begin position="339"/>
        <end position="434"/>
    </location>
</feature>
<keyword evidence="1" id="KW-0175">Coiled coil</keyword>
<feature type="region of interest" description="Disordered" evidence="2">
    <location>
        <begin position="290"/>
        <end position="317"/>
    </location>
</feature>
<sequence>LSESSAVNPSSTPATSSRATTTSPATEEQTLRVTIQHFSKMVDTLCSPCKRINGVPWRIMVMPKQHMVQKKNQKCMGFFLQCCPDNTYSDAWTCQSVAEMRLIAQKSGVQNFVRKTTHVYSAKENDWGYSCFMTWADVLDESQGYIKDDRVTLEITVKAEAPKNMMSREDFRRSIDQWYNLAEMQLARGQVDLSIEANQQALKFCKDKDKQSQEKLEAQRDRLVNHKLVESIHRIEKGPGDALRPTSLRQALTGAQKSATTSKATKVIKKERRGIVQQGKKTGNTLALKNRQNGTVDCSTERSTQQPEENGEENETRRVRISFKRDIFISQFFIFRTRIGTLEAEKLELEDRVKSLKKELDQVKKKAAEDRSKAKKEKQQLSQIASLIDRARSAEVAQVGMMLTAGVSVLEKTRDEAALNLAEAEDNLKRARTHSDMETMRRSVAEWKCVHEDCVSAISQARNEFEAACDAIRKGQRTLAQLTDLKIPSAPTLPKVVRLPPVQVVQPSTPACPSTTTSVSSVIQPPPAGVIGQPRTPQNNRYNSHGITYRGNCFWMIFKIICYSFTTRQCYQCQFIKFACSTVTIVVF</sequence>
<accession>A0A0N4WF00</accession>
<protein>
    <submittedName>
        <fullName evidence="4">MATH domain-containing protein</fullName>
    </submittedName>
</protein>
<dbReference type="SMART" id="SM00061">
    <property type="entry name" value="MATH"/>
    <property type="match status" value="1"/>
</dbReference>
<dbReference type="SUPFAM" id="SSF49599">
    <property type="entry name" value="TRAF domain-like"/>
    <property type="match status" value="1"/>
</dbReference>
<feature type="region of interest" description="Disordered" evidence="2">
    <location>
        <begin position="516"/>
        <end position="537"/>
    </location>
</feature>
<proteinExistence type="predicted"/>
<feature type="compositionally biased region" description="Low complexity" evidence="2">
    <location>
        <begin position="9"/>
        <end position="26"/>
    </location>
</feature>
<dbReference type="PROSITE" id="PS50144">
    <property type="entry name" value="MATH"/>
    <property type="match status" value="1"/>
</dbReference>
<dbReference type="Pfam" id="PF22486">
    <property type="entry name" value="MATH_2"/>
    <property type="match status" value="1"/>
</dbReference>
<feature type="compositionally biased region" description="Polar residues" evidence="2">
    <location>
        <begin position="290"/>
        <end position="308"/>
    </location>
</feature>
<dbReference type="PANTHER" id="PTHR47022:SF1">
    <property type="entry name" value="BTB AND MATH DOMAIN-CONTAINING PROTEIN 36-RELATED"/>
    <property type="match status" value="1"/>
</dbReference>
<name>A0A0N4WF00_HAEPC</name>
<dbReference type="InterPro" id="IPR002083">
    <property type="entry name" value="MATH/TRAF_dom"/>
</dbReference>
<dbReference type="WBParaSite" id="HPLM_0000924701-mRNA-1">
    <property type="protein sequence ID" value="HPLM_0000924701-mRNA-1"/>
    <property type="gene ID" value="HPLM_0000924701"/>
</dbReference>
<dbReference type="InterPro" id="IPR008974">
    <property type="entry name" value="TRAF-like"/>
</dbReference>
<evidence type="ECO:0000256" key="2">
    <source>
        <dbReference type="SAM" id="MobiDB-lite"/>
    </source>
</evidence>
<evidence type="ECO:0000256" key="1">
    <source>
        <dbReference type="SAM" id="Coils"/>
    </source>
</evidence>